<evidence type="ECO:0000259" key="6">
    <source>
        <dbReference type="PROSITE" id="PS50059"/>
    </source>
</evidence>
<evidence type="ECO:0000256" key="4">
    <source>
        <dbReference type="ARBA" id="ARBA00023235"/>
    </source>
</evidence>
<dbReference type="SUPFAM" id="SSF54534">
    <property type="entry name" value="FKBP-like"/>
    <property type="match status" value="1"/>
</dbReference>
<gene>
    <name evidence="7" type="ORF">MKW94_012764</name>
</gene>
<proteinExistence type="predicted"/>
<dbReference type="PANTHER" id="PTHR43811:SF26">
    <property type="entry name" value="PEPTIDYL-PROLYL CIS-TRANS ISOMERASE FKBP16-1, CHLOROPLASTIC"/>
    <property type="match status" value="1"/>
</dbReference>
<evidence type="ECO:0000313" key="7">
    <source>
        <dbReference type="EMBL" id="MCL7025038.1"/>
    </source>
</evidence>
<dbReference type="EC" id="5.2.1.8" evidence="2 5"/>
<organism evidence="7 8">
    <name type="scientific">Papaver nudicaule</name>
    <name type="common">Iceland poppy</name>
    <dbReference type="NCBI Taxonomy" id="74823"/>
    <lineage>
        <taxon>Eukaryota</taxon>
        <taxon>Viridiplantae</taxon>
        <taxon>Streptophyta</taxon>
        <taxon>Embryophyta</taxon>
        <taxon>Tracheophyta</taxon>
        <taxon>Spermatophyta</taxon>
        <taxon>Magnoliopsida</taxon>
        <taxon>Ranunculales</taxon>
        <taxon>Papaveraceae</taxon>
        <taxon>Papaveroideae</taxon>
        <taxon>Papaver</taxon>
    </lineage>
</organism>
<dbReference type="PROSITE" id="PS51257">
    <property type="entry name" value="PROKAR_LIPOPROTEIN"/>
    <property type="match status" value="1"/>
</dbReference>
<dbReference type="AlphaFoldDB" id="A0AA41V548"/>
<accession>A0AA41V548</accession>
<keyword evidence="4 5" id="KW-0413">Isomerase</keyword>
<dbReference type="Gene3D" id="3.10.50.40">
    <property type="match status" value="1"/>
</dbReference>
<evidence type="ECO:0000256" key="2">
    <source>
        <dbReference type="ARBA" id="ARBA00013194"/>
    </source>
</evidence>
<evidence type="ECO:0000256" key="1">
    <source>
        <dbReference type="ARBA" id="ARBA00000971"/>
    </source>
</evidence>
<comment type="caution">
    <text evidence="7">The sequence shown here is derived from an EMBL/GenBank/DDBJ whole genome shotgun (WGS) entry which is preliminary data.</text>
</comment>
<evidence type="ECO:0000256" key="5">
    <source>
        <dbReference type="PROSITE-ProRule" id="PRU00277"/>
    </source>
</evidence>
<protein>
    <recommendedName>
        <fullName evidence="2 5">peptidylprolyl isomerase</fullName>
        <ecNumber evidence="2 5">5.2.1.8</ecNumber>
    </recommendedName>
</protein>
<keyword evidence="8" id="KW-1185">Reference proteome</keyword>
<dbReference type="InterPro" id="IPR046357">
    <property type="entry name" value="PPIase_dom_sf"/>
</dbReference>
<dbReference type="PANTHER" id="PTHR43811">
    <property type="entry name" value="FKBP-TYPE PEPTIDYL-PROLYL CIS-TRANS ISOMERASE FKPA"/>
    <property type="match status" value="1"/>
</dbReference>
<evidence type="ECO:0000256" key="3">
    <source>
        <dbReference type="ARBA" id="ARBA00023110"/>
    </source>
</evidence>
<feature type="domain" description="PPIase FKBP-type" evidence="6">
    <location>
        <begin position="109"/>
        <end position="198"/>
    </location>
</feature>
<dbReference type="Pfam" id="PF00254">
    <property type="entry name" value="FKBP_C"/>
    <property type="match status" value="1"/>
</dbReference>
<sequence>MAACTFRNLTQCQCILSSVSCLHETGQIHKQQENNTRPGIQFGTQSKVTRRLVLESIGFTAALLNVAHPVAAAPMPDSMEPEVLRTRRQADGVIIQDVVDGIGIAAQEGDLVEVNYVCRRSNGYFVHSTVDQFNGESKPVILPLDDKQIIRGLKQVLIGMKVGGNSRVYKSLFITHGLYYGIMPQQKLACGKFLLKLIVCCREEKGINTSISRIC</sequence>
<reference evidence="7" key="1">
    <citation type="submission" date="2022-03" db="EMBL/GenBank/DDBJ databases">
        <title>A functionally conserved STORR gene fusion in Papaver species that diverged 16.8 million years ago.</title>
        <authorList>
            <person name="Catania T."/>
        </authorList>
    </citation>
    <scope>NUCLEOTIDE SEQUENCE</scope>
    <source>
        <strain evidence="7">S-191538</strain>
    </source>
</reference>
<keyword evidence="3 5" id="KW-0697">Rotamase</keyword>
<name>A0AA41V548_PAPNU</name>
<comment type="catalytic activity">
    <reaction evidence="1 5">
        <text>[protein]-peptidylproline (omega=180) = [protein]-peptidylproline (omega=0)</text>
        <dbReference type="Rhea" id="RHEA:16237"/>
        <dbReference type="Rhea" id="RHEA-COMP:10747"/>
        <dbReference type="Rhea" id="RHEA-COMP:10748"/>
        <dbReference type="ChEBI" id="CHEBI:83833"/>
        <dbReference type="ChEBI" id="CHEBI:83834"/>
        <dbReference type="EC" id="5.2.1.8"/>
    </reaction>
</comment>
<dbReference type="GO" id="GO:0003755">
    <property type="term" value="F:peptidyl-prolyl cis-trans isomerase activity"/>
    <property type="evidence" value="ECO:0007669"/>
    <property type="project" value="UniProtKB-KW"/>
</dbReference>
<dbReference type="Proteomes" id="UP001177140">
    <property type="component" value="Unassembled WGS sequence"/>
</dbReference>
<dbReference type="InterPro" id="IPR001179">
    <property type="entry name" value="PPIase_FKBP_dom"/>
</dbReference>
<dbReference type="EMBL" id="JAJJMA010040923">
    <property type="protein sequence ID" value="MCL7025038.1"/>
    <property type="molecule type" value="Genomic_DNA"/>
</dbReference>
<dbReference type="PROSITE" id="PS50059">
    <property type="entry name" value="FKBP_PPIASE"/>
    <property type="match status" value="1"/>
</dbReference>
<evidence type="ECO:0000313" key="8">
    <source>
        <dbReference type="Proteomes" id="UP001177140"/>
    </source>
</evidence>